<dbReference type="InterPro" id="IPR000718">
    <property type="entry name" value="Peptidase_M13"/>
</dbReference>
<name>A0AAQ4DR45_AMBAM</name>
<accession>A0AAQ4DR45</accession>
<evidence type="ECO:0000313" key="3">
    <source>
        <dbReference type="Proteomes" id="UP001321473"/>
    </source>
</evidence>
<keyword evidence="3" id="KW-1185">Reference proteome</keyword>
<proteinExistence type="predicted"/>
<reference evidence="2 3" key="1">
    <citation type="journal article" date="2023" name="Arcadia Sci">
        <title>De novo assembly of a long-read Amblyomma americanum tick genome.</title>
        <authorList>
            <person name="Chou S."/>
            <person name="Poskanzer K.E."/>
            <person name="Rollins M."/>
            <person name="Thuy-Boun P.S."/>
        </authorList>
    </citation>
    <scope>NUCLEOTIDE SEQUENCE [LARGE SCALE GENOMIC DNA]</scope>
    <source>
        <strain evidence="2">F_SG_1</strain>
        <tissue evidence="2">Salivary glands</tissue>
    </source>
</reference>
<feature type="non-terminal residue" evidence="2">
    <location>
        <position position="58"/>
    </location>
</feature>
<gene>
    <name evidence="2" type="ORF">V5799_032456</name>
</gene>
<sequence>MNTTLSEDMIVADSAAVKEAFKAYRVFMTRYEELYKLIVITGMETYTQDQIFFVSYAM</sequence>
<dbReference type="InterPro" id="IPR018497">
    <property type="entry name" value="Peptidase_M13_C"/>
</dbReference>
<comment type="caution">
    <text evidence="2">The sequence shown here is derived from an EMBL/GenBank/DDBJ whole genome shotgun (WGS) entry which is preliminary data.</text>
</comment>
<dbReference type="EMBL" id="JARKHS020027922">
    <property type="protein sequence ID" value="KAK8764935.1"/>
    <property type="molecule type" value="Genomic_DNA"/>
</dbReference>
<organism evidence="2 3">
    <name type="scientific">Amblyomma americanum</name>
    <name type="common">Lone star tick</name>
    <dbReference type="NCBI Taxonomy" id="6943"/>
    <lineage>
        <taxon>Eukaryota</taxon>
        <taxon>Metazoa</taxon>
        <taxon>Ecdysozoa</taxon>
        <taxon>Arthropoda</taxon>
        <taxon>Chelicerata</taxon>
        <taxon>Arachnida</taxon>
        <taxon>Acari</taxon>
        <taxon>Parasitiformes</taxon>
        <taxon>Ixodida</taxon>
        <taxon>Ixodoidea</taxon>
        <taxon>Ixodidae</taxon>
        <taxon>Amblyomminae</taxon>
        <taxon>Amblyomma</taxon>
    </lineage>
</organism>
<feature type="domain" description="Peptidase M13 C-terminal" evidence="1">
    <location>
        <begin position="3"/>
        <end position="57"/>
    </location>
</feature>
<dbReference type="PROSITE" id="PS51885">
    <property type="entry name" value="NEPRILYSIN"/>
    <property type="match status" value="1"/>
</dbReference>
<evidence type="ECO:0000259" key="1">
    <source>
        <dbReference type="Pfam" id="PF01431"/>
    </source>
</evidence>
<dbReference type="Gene3D" id="3.40.390.10">
    <property type="entry name" value="Collagenase (Catalytic Domain)"/>
    <property type="match status" value="1"/>
</dbReference>
<dbReference type="Proteomes" id="UP001321473">
    <property type="component" value="Unassembled WGS sequence"/>
</dbReference>
<dbReference type="AlphaFoldDB" id="A0AAQ4DR45"/>
<evidence type="ECO:0000313" key="2">
    <source>
        <dbReference type="EMBL" id="KAK8764935.1"/>
    </source>
</evidence>
<dbReference type="GO" id="GO:0004222">
    <property type="term" value="F:metalloendopeptidase activity"/>
    <property type="evidence" value="ECO:0007669"/>
    <property type="project" value="InterPro"/>
</dbReference>
<dbReference type="SUPFAM" id="SSF55486">
    <property type="entry name" value="Metalloproteases ('zincins'), catalytic domain"/>
    <property type="match status" value="1"/>
</dbReference>
<dbReference type="Pfam" id="PF01431">
    <property type="entry name" value="Peptidase_M13"/>
    <property type="match status" value="1"/>
</dbReference>
<dbReference type="InterPro" id="IPR024079">
    <property type="entry name" value="MetalloPept_cat_dom_sf"/>
</dbReference>
<protein>
    <recommendedName>
        <fullName evidence="1">Peptidase M13 C-terminal domain-containing protein</fullName>
    </recommendedName>
</protein>
<dbReference type="GO" id="GO:0006508">
    <property type="term" value="P:proteolysis"/>
    <property type="evidence" value="ECO:0007669"/>
    <property type="project" value="InterPro"/>
</dbReference>